<dbReference type="EMBL" id="JBHSHP010000054">
    <property type="protein sequence ID" value="MFC4755889.1"/>
    <property type="molecule type" value="Genomic_DNA"/>
</dbReference>
<comment type="caution">
    <text evidence="6">The sequence shown here is derived from an EMBL/GenBank/DDBJ whole genome shotgun (WGS) entry which is preliminary data.</text>
</comment>
<reference evidence="7" key="1">
    <citation type="journal article" date="2019" name="Int. J. Syst. Evol. Microbiol.">
        <title>The Global Catalogue of Microorganisms (GCM) 10K type strain sequencing project: providing services to taxonomists for standard genome sequencing and annotation.</title>
        <authorList>
            <consortium name="The Broad Institute Genomics Platform"/>
            <consortium name="The Broad Institute Genome Sequencing Center for Infectious Disease"/>
            <person name="Wu L."/>
            <person name="Ma J."/>
        </authorList>
    </citation>
    <scope>NUCLEOTIDE SEQUENCE [LARGE SCALE GENOMIC DNA]</scope>
    <source>
        <strain evidence="7">JCM 11882</strain>
    </source>
</reference>
<dbReference type="InterPro" id="IPR014757">
    <property type="entry name" value="Tscrpt_reg_IclR_C"/>
</dbReference>
<evidence type="ECO:0000256" key="3">
    <source>
        <dbReference type="ARBA" id="ARBA00023163"/>
    </source>
</evidence>
<evidence type="ECO:0000313" key="7">
    <source>
        <dbReference type="Proteomes" id="UP001595836"/>
    </source>
</evidence>
<dbReference type="SUPFAM" id="SSF46785">
    <property type="entry name" value="Winged helix' DNA-binding domain"/>
    <property type="match status" value="1"/>
</dbReference>
<dbReference type="Gene3D" id="3.30.450.40">
    <property type="match status" value="1"/>
</dbReference>
<dbReference type="Pfam" id="PF01614">
    <property type="entry name" value="IclR_C"/>
    <property type="match status" value="1"/>
</dbReference>
<dbReference type="PANTHER" id="PTHR30136:SF24">
    <property type="entry name" value="HTH-TYPE TRANSCRIPTIONAL REPRESSOR ALLR"/>
    <property type="match status" value="1"/>
</dbReference>
<dbReference type="InterPro" id="IPR050707">
    <property type="entry name" value="HTH_MetabolicPath_Reg"/>
</dbReference>
<dbReference type="Pfam" id="PF09339">
    <property type="entry name" value="HTH_IclR"/>
    <property type="match status" value="1"/>
</dbReference>
<keyword evidence="1" id="KW-0805">Transcription regulation</keyword>
<accession>A0ABV9PTW6</accession>
<evidence type="ECO:0000313" key="6">
    <source>
        <dbReference type="EMBL" id="MFC4755889.1"/>
    </source>
</evidence>
<gene>
    <name evidence="6" type="ORF">ACFO7U_14030</name>
</gene>
<evidence type="ECO:0000256" key="1">
    <source>
        <dbReference type="ARBA" id="ARBA00023015"/>
    </source>
</evidence>
<keyword evidence="3" id="KW-0804">Transcription</keyword>
<dbReference type="InterPro" id="IPR005471">
    <property type="entry name" value="Tscrpt_reg_IclR_N"/>
</dbReference>
<dbReference type="InterPro" id="IPR036388">
    <property type="entry name" value="WH-like_DNA-bd_sf"/>
</dbReference>
<evidence type="ECO:0000259" key="4">
    <source>
        <dbReference type="PROSITE" id="PS51077"/>
    </source>
</evidence>
<keyword evidence="2" id="KW-0238">DNA-binding</keyword>
<keyword evidence="7" id="KW-1185">Reference proteome</keyword>
<evidence type="ECO:0000259" key="5">
    <source>
        <dbReference type="PROSITE" id="PS51078"/>
    </source>
</evidence>
<dbReference type="PROSITE" id="PS51078">
    <property type="entry name" value="ICLR_ED"/>
    <property type="match status" value="1"/>
</dbReference>
<evidence type="ECO:0000256" key="2">
    <source>
        <dbReference type="ARBA" id="ARBA00023125"/>
    </source>
</evidence>
<proteinExistence type="predicted"/>
<dbReference type="PANTHER" id="PTHR30136">
    <property type="entry name" value="HELIX-TURN-HELIX TRANSCRIPTIONAL REGULATOR, ICLR FAMILY"/>
    <property type="match status" value="1"/>
</dbReference>
<dbReference type="Gene3D" id="1.10.10.10">
    <property type="entry name" value="Winged helix-like DNA-binding domain superfamily/Winged helix DNA-binding domain"/>
    <property type="match status" value="1"/>
</dbReference>
<dbReference type="InterPro" id="IPR029016">
    <property type="entry name" value="GAF-like_dom_sf"/>
</dbReference>
<dbReference type="Proteomes" id="UP001595836">
    <property type="component" value="Unassembled WGS sequence"/>
</dbReference>
<dbReference type="SUPFAM" id="SSF55781">
    <property type="entry name" value="GAF domain-like"/>
    <property type="match status" value="1"/>
</dbReference>
<sequence>MERHEGDRNSGKSVLSTLKNGLQVVELLTHGPSQVGYIADRLGLQRQSAYRILVTLRSEGWVAGPDHRDEYRLSGTFWSLTSSILLDDTSRFIYREVVNRVRENTAETVHLAIYIGQNEVLYIDKRDGTQPIRSYTALGGRSPASAVATGKTLLAYQDPTEVDDICSSGLVSYTPRTIVDSAEFRSELQSILEQGFALNRGEWRADVGGIAVPLSDSNGRVHAALGVSGPVDRVMKFREAYTEALFSARNDEQPWWLEGKRTPEEGLPGDNR</sequence>
<feature type="domain" description="HTH iclR-type" evidence="4">
    <location>
        <begin position="15"/>
        <end position="75"/>
    </location>
</feature>
<dbReference type="PROSITE" id="PS51077">
    <property type="entry name" value="HTH_ICLR"/>
    <property type="match status" value="1"/>
</dbReference>
<feature type="domain" description="IclR-ED" evidence="5">
    <location>
        <begin position="76"/>
        <end position="269"/>
    </location>
</feature>
<dbReference type="RefSeq" id="WP_344995324.1">
    <property type="nucleotide sequence ID" value="NZ_BAABCD010000051.1"/>
</dbReference>
<dbReference type="SMART" id="SM00346">
    <property type="entry name" value="HTH_ICLR"/>
    <property type="match status" value="1"/>
</dbReference>
<name>A0ABV9PTW6_9ACTN</name>
<dbReference type="InterPro" id="IPR036390">
    <property type="entry name" value="WH_DNA-bd_sf"/>
</dbReference>
<organism evidence="6 7">
    <name type="scientific">Dietzia aurantiaca</name>
    <dbReference type="NCBI Taxonomy" id="983873"/>
    <lineage>
        <taxon>Bacteria</taxon>
        <taxon>Bacillati</taxon>
        <taxon>Actinomycetota</taxon>
        <taxon>Actinomycetes</taxon>
        <taxon>Mycobacteriales</taxon>
        <taxon>Dietziaceae</taxon>
        <taxon>Dietzia</taxon>
    </lineage>
</organism>
<protein>
    <submittedName>
        <fullName evidence="6">IclR family transcriptional regulator</fullName>
    </submittedName>
</protein>